<reference evidence="2 3" key="1">
    <citation type="submission" date="2024-04" db="EMBL/GenBank/DDBJ databases">
        <authorList>
            <person name="Fracassetti M."/>
        </authorList>
    </citation>
    <scope>NUCLEOTIDE SEQUENCE [LARGE SCALE GENOMIC DNA]</scope>
</reference>
<proteinExistence type="predicted"/>
<gene>
    <name evidence="2" type="ORF">LTRI10_LOCUS23972</name>
</gene>
<name>A0AAV2EAA0_9ROSI</name>
<accession>A0AAV2EAA0</accession>
<feature type="region of interest" description="Disordered" evidence="1">
    <location>
        <begin position="81"/>
        <end position="108"/>
    </location>
</feature>
<evidence type="ECO:0000256" key="1">
    <source>
        <dbReference type="SAM" id="MobiDB-lite"/>
    </source>
</evidence>
<protein>
    <submittedName>
        <fullName evidence="2">Uncharacterized protein</fullName>
    </submittedName>
</protein>
<dbReference type="EMBL" id="OZ034817">
    <property type="protein sequence ID" value="CAL1382657.1"/>
    <property type="molecule type" value="Genomic_DNA"/>
</dbReference>
<feature type="compositionally biased region" description="Basic residues" evidence="1">
    <location>
        <begin position="97"/>
        <end position="108"/>
    </location>
</feature>
<dbReference type="AlphaFoldDB" id="A0AAV2EAA0"/>
<sequence>MKPVGEGDKLSPPASLESPVRVVFSTDAATSGGFHVVLGAQGSSLGACVESLSMGTDKGKAVVDTVAVDAESSQGVVGVASISHSQSRSMSKAKAPPPRRWRGRGKRR</sequence>
<keyword evidence="3" id="KW-1185">Reference proteome</keyword>
<evidence type="ECO:0000313" key="3">
    <source>
        <dbReference type="Proteomes" id="UP001497516"/>
    </source>
</evidence>
<dbReference type="Proteomes" id="UP001497516">
    <property type="component" value="Chromosome 4"/>
</dbReference>
<evidence type="ECO:0000313" key="2">
    <source>
        <dbReference type="EMBL" id="CAL1382657.1"/>
    </source>
</evidence>
<organism evidence="2 3">
    <name type="scientific">Linum trigynum</name>
    <dbReference type="NCBI Taxonomy" id="586398"/>
    <lineage>
        <taxon>Eukaryota</taxon>
        <taxon>Viridiplantae</taxon>
        <taxon>Streptophyta</taxon>
        <taxon>Embryophyta</taxon>
        <taxon>Tracheophyta</taxon>
        <taxon>Spermatophyta</taxon>
        <taxon>Magnoliopsida</taxon>
        <taxon>eudicotyledons</taxon>
        <taxon>Gunneridae</taxon>
        <taxon>Pentapetalae</taxon>
        <taxon>rosids</taxon>
        <taxon>fabids</taxon>
        <taxon>Malpighiales</taxon>
        <taxon>Linaceae</taxon>
        <taxon>Linum</taxon>
    </lineage>
</organism>